<comment type="caution">
    <text evidence="1">The sequence shown here is derived from an EMBL/GenBank/DDBJ whole genome shotgun (WGS) entry which is preliminary data.</text>
</comment>
<dbReference type="eggNOG" id="ENOG5032KGV">
    <property type="taxonomic scope" value="Bacteria"/>
</dbReference>
<evidence type="ECO:0000313" key="1">
    <source>
        <dbReference type="EMBL" id="KGJ72636.1"/>
    </source>
</evidence>
<reference evidence="1 3" key="1">
    <citation type="submission" date="2014-08" db="EMBL/GenBank/DDBJ databases">
        <authorList>
            <person name="Sisinthy S."/>
        </authorList>
    </citation>
    <scope>NUCLEOTIDE SEQUENCE [LARGE SCALE GENOMIC DNA]</scope>
    <source>
        <strain evidence="1 3">RuG17</strain>
    </source>
</reference>
<dbReference type="Proteomes" id="UP000561726">
    <property type="component" value="Unassembled WGS sequence"/>
</dbReference>
<dbReference type="RefSeq" id="WP_035837439.1">
    <property type="nucleotide sequence ID" value="NZ_JACHBQ010000001.1"/>
</dbReference>
<keyword evidence="3" id="KW-1185">Reference proteome</keyword>
<protein>
    <submittedName>
        <fullName evidence="1">Uncharacterized protein</fullName>
    </submittedName>
</protein>
<dbReference type="OrthoDB" id="5114629at2"/>
<reference evidence="2 4" key="2">
    <citation type="submission" date="2020-08" db="EMBL/GenBank/DDBJ databases">
        <title>Sequencing the genomes of 1000 actinobacteria strains.</title>
        <authorList>
            <person name="Klenk H.-P."/>
        </authorList>
    </citation>
    <scope>NUCLEOTIDE SEQUENCE [LARGE SCALE GENOMIC DNA]</scope>
    <source>
        <strain evidence="2 4">DSM 21065</strain>
    </source>
</reference>
<dbReference type="AlphaFoldDB" id="A0A099J2Y8"/>
<accession>A0A099J2Y8</accession>
<name>A0A099J2Y8_9MICO</name>
<organism evidence="1 3">
    <name type="scientific">Cryobacterium roopkundense</name>
    <dbReference type="NCBI Taxonomy" id="1001240"/>
    <lineage>
        <taxon>Bacteria</taxon>
        <taxon>Bacillati</taxon>
        <taxon>Actinomycetota</taxon>
        <taxon>Actinomycetes</taxon>
        <taxon>Micrococcales</taxon>
        <taxon>Microbacteriaceae</taxon>
        <taxon>Cryobacterium</taxon>
    </lineage>
</organism>
<evidence type="ECO:0000313" key="3">
    <source>
        <dbReference type="Proteomes" id="UP000029864"/>
    </source>
</evidence>
<dbReference type="EMBL" id="JACHBQ010000001">
    <property type="protein sequence ID" value="MBB5641921.1"/>
    <property type="molecule type" value="Genomic_DNA"/>
</dbReference>
<sequence length="158" mass="16048">MSESNRKPIIIACAVAGLVLVLFLMGVGFGRGDRPAGGSTVSGLAGIGPVAALETTDLVLSNGDCAISGQLIQVQQTCTFTIAEFGGTFDLGPVTKRARLTVLSAPGEVTVSMLIEGTDAAQKLEQGDSTDLTVGRSGGSLTFDCPGFDACILQVSPI</sequence>
<evidence type="ECO:0000313" key="2">
    <source>
        <dbReference type="EMBL" id="MBB5641921.1"/>
    </source>
</evidence>
<gene>
    <name evidence="2" type="ORF">BJ997_002469</name>
    <name evidence="1" type="ORF">GY21_14100</name>
</gene>
<dbReference type="EMBL" id="JPXF01000062">
    <property type="protein sequence ID" value="KGJ72636.1"/>
    <property type="molecule type" value="Genomic_DNA"/>
</dbReference>
<proteinExistence type="predicted"/>
<evidence type="ECO:0000313" key="4">
    <source>
        <dbReference type="Proteomes" id="UP000561726"/>
    </source>
</evidence>
<dbReference type="Proteomes" id="UP000029864">
    <property type="component" value="Unassembled WGS sequence"/>
</dbReference>